<evidence type="ECO:0000256" key="3">
    <source>
        <dbReference type="ARBA" id="ARBA00022741"/>
    </source>
</evidence>
<organism evidence="10 11">
    <name type="scientific">Archangium lansingense</name>
    <dbReference type="NCBI Taxonomy" id="2995310"/>
    <lineage>
        <taxon>Bacteria</taxon>
        <taxon>Pseudomonadati</taxon>
        <taxon>Myxococcota</taxon>
        <taxon>Myxococcia</taxon>
        <taxon>Myxococcales</taxon>
        <taxon>Cystobacterineae</taxon>
        <taxon>Archangiaceae</taxon>
        <taxon>Archangium</taxon>
    </lineage>
</organism>
<protein>
    <submittedName>
        <fullName evidence="10">UDP-N-acetylmuramate:L-alanyl-gamma-D-glutamyl-meso-diaminopimelate ligase</fullName>
        <ecNumber evidence="10">6.3.2.45</ecNumber>
    </submittedName>
</protein>
<reference evidence="10 11" key="1">
    <citation type="submission" date="2022-11" db="EMBL/GenBank/DDBJ databases">
        <title>Minimal conservation of predation-associated metabolite biosynthetic gene clusters underscores biosynthetic potential of Myxococcota including descriptions for ten novel species: Archangium lansinium sp. nov., Myxococcus landrumus sp. nov., Nannocystis bai.</title>
        <authorList>
            <person name="Ahearne A."/>
            <person name="Stevens C."/>
            <person name="Phillips K."/>
        </authorList>
    </citation>
    <scope>NUCLEOTIDE SEQUENCE [LARGE SCALE GENOMIC DNA]</scope>
    <source>
        <strain evidence="10 11">MIWBW</strain>
    </source>
</reference>
<dbReference type="InterPro" id="IPR001763">
    <property type="entry name" value="Rhodanese-like_dom"/>
</dbReference>
<keyword evidence="8" id="KW-0961">Cell wall biogenesis/degradation</keyword>
<evidence type="ECO:0000313" key="11">
    <source>
        <dbReference type="Proteomes" id="UP001207654"/>
    </source>
</evidence>
<dbReference type="Pfam" id="PF01225">
    <property type="entry name" value="Mur_ligase"/>
    <property type="match status" value="1"/>
</dbReference>
<evidence type="ECO:0000256" key="7">
    <source>
        <dbReference type="ARBA" id="ARBA00023306"/>
    </source>
</evidence>
<proteinExistence type="predicted"/>
<dbReference type="NCBIfam" id="TIGR01081">
    <property type="entry name" value="mpl"/>
    <property type="match status" value="1"/>
</dbReference>
<evidence type="ECO:0000256" key="5">
    <source>
        <dbReference type="ARBA" id="ARBA00022960"/>
    </source>
</evidence>
<dbReference type="PROSITE" id="PS50206">
    <property type="entry name" value="RHODANESE_3"/>
    <property type="match status" value="1"/>
</dbReference>
<gene>
    <name evidence="10" type="primary">mpl</name>
    <name evidence="10" type="ORF">OV287_13745</name>
</gene>
<evidence type="ECO:0000256" key="4">
    <source>
        <dbReference type="ARBA" id="ARBA00022840"/>
    </source>
</evidence>
<feature type="domain" description="Rhodanese" evidence="9">
    <location>
        <begin position="92"/>
        <end position="169"/>
    </location>
</feature>
<dbReference type="InterPro" id="IPR050061">
    <property type="entry name" value="MurCDEF_pg_biosynth"/>
</dbReference>
<dbReference type="GO" id="GO:0106418">
    <property type="term" value="F:UDP-N-acetylmuramate-L-alanyl-gamma-D-glutamyl-meso-2,6-diaminoheptanedioate ligase activity"/>
    <property type="evidence" value="ECO:0007669"/>
    <property type="project" value="UniProtKB-EC"/>
</dbReference>
<evidence type="ECO:0000259" key="9">
    <source>
        <dbReference type="PROSITE" id="PS50206"/>
    </source>
</evidence>
<dbReference type="RefSeq" id="WP_267534478.1">
    <property type="nucleotide sequence ID" value="NZ_JAPNKA010000001.1"/>
</dbReference>
<evidence type="ECO:0000256" key="6">
    <source>
        <dbReference type="ARBA" id="ARBA00022984"/>
    </source>
</evidence>
<keyword evidence="11" id="KW-1185">Reference proteome</keyword>
<dbReference type="SUPFAM" id="SSF53244">
    <property type="entry name" value="MurD-like peptide ligases, peptide-binding domain"/>
    <property type="match status" value="1"/>
</dbReference>
<evidence type="ECO:0000256" key="2">
    <source>
        <dbReference type="ARBA" id="ARBA00022618"/>
    </source>
</evidence>
<dbReference type="InterPro" id="IPR004101">
    <property type="entry name" value="Mur_ligase_C"/>
</dbReference>
<dbReference type="InterPro" id="IPR036615">
    <property type="entry name" value="Mur_ligase_C_dom_sf"/>
</dbReference>
<keyword evidence="3" id="KW-0547">Nucleotide-binding</keyword>
<dbReference type="Gene3D" id="3.90.190.20">
    <property type="entry name" value="Mur ligase, C-terminal domain"/>
    <property type="match status" value="1"/>
</dbReference>
<dbReference type="EC" id="6.3.2.45" evidence="10"/>
<dbReference type="InterPro" id="IPR000713">
    <property type="entry name" value="Mur_ligase_N"/>
</dbReference>
<dbReference type="SUPFAM" id="SSF51984">
    <property type="entry name" value="MurCD N-terminal domain"/>
    <property type="match status" value="1"/>
</dbReference>
<evidence type="ECO:0000256" key="8">
    <source>
        <dbReference type="ARBA" id="ARBA00023316"/>
    </source>
</evidence>
<dbReference type="SUPFAM" id="SSF53623">
    <property type="entry name" value="MurD-like peptide ligases, catalytic domain"/>
    <property type="match status" value="1"/>
</dbReference>
<keyword evidence="5" id="KW-0133">Cell shape</keyword>
<dbReference type="PANTHER" id="PTHR43445">
    <property type="entry name" value="UDP-N-ACETYLMURAMATE--L-ALANINE LIGASE-RELATED"/>
    <property type="match status" value="1"/>
</dbReference>
<keyword evidence="2" id="KW-0132">Cell division</keyword>
<keyword evidence="7" id="KW-0131">Cell cycle</keyword>
<dbReference type="Proteomes" id="UP001207654">
    <property type="component" value="Unassembled WGS sequence"/>
</dbReference>
<dbReference type="InterPro" id="IPR005757">
    <property type="entry name" value="Mpl"/>
</dbReference>
<dbReference type="Gene3D" id="3.40.50.720">
    <property type="entry name" value="NAD(P)-binding Rossmann-like Domain"/>
    <property type="match status" value="1"/>
</dbReference>
<keyword evidence="1 10" id="KW-0436">Ligase</keyword>
<comment type="caution">
    <text evidence="10">The sequence shown here is derived from an EMBL/GenBank/DDBJ whole genome shotgun (WGS) entry which is preliminary data.</text>
</comment>
<dbReference type="Gene3D" id="3.40.1190.10">
    <property type="entry name" value="Mur-like, catalytic domain"/>
    <property type="match status" value="1"/>
</dbReference>
<dbReference type="PANTHER" id="PTHR43445:SF5">
    <property type="entry name" value="UDP-N-ACETYLMURAMATE--L-ALANYL-GAMMA-D-GLUTAMYL-MESO-2,6-DIAMINOHEPTANDIOATE LIGASE"/>
    <property type="match status" value="1"/>
</dbReference>
<evidence type="ECO:0000313" key="10">
    <source>
        <dbReference type="EMBL" id="MCY1075548.1"/>
    </source>
</evidence>
<dbReference type="Pfam" id="PF08245">
    <property type="entry name" value="Mur_ligase_M"/>
    <property type="match status" value="1"/>
</dbReference>
<sequence>MADDNGNVLETITPGAVRRIHLVGVAGTGMGSFAGMLKAAGYDVTGSDENVYPPMSDMLRTWGIQALTPYSPDNLDKAKPDLVIIGNVIRRVNPEATAVRERRVPQMSFPAALGSLFLDRAHSVVVAGTHGKTTTSSLIAHVLVEAGKDPSFLVGGVTQNYSGNYRVGKGPHFVVEGDEYDTAYWDKGSKFLHYRPKTAILTSVEFDHADIFRDLPHYESTFDKFVRLIPKDGRLVVCSAYPNAVKLAQACPGQVVTYVAKEGAEADYTPRNVRFGPEGARFEVVERGTALGTVLLPLSGMHNVENTLSVIAAARGLGLSFEEIAKGLATFQGVKRRQEVRAEIGGIMVVDDFAHHPTAVRETIAAIRHRYPERRLWAIFEPRSNTSRRNIHQEDYAHAFTGANRASLKVPERHDKVPVDEELNVPRVTEALKSQGIVADSATDVPSLVERVTRESQPGDVLLVMSNGAFGGFIDKLLVALRARFGEK</sequence>
<dbReference type="EMBL" id="JAPNKA010000001">
    <property type="protein sequence ID" value="MCY1075548.1"/>
    <property type="molecule type" value="Genomic_DNA"/>
</dbReference>
<keyword evidence="6" id="KW-0573">Peptidoglycan synthesis</keyword>
<dbReference type="InterPro" id="IPR013221">
    <property type="entry name" value="Mur_ligase_cen"/>
</dbReference>
<dbReference type="Pfam" id="PF02875">
    <property type="entry name" value="Mur_ligase_C"/>
    <property type="match status" value="1"/>
</dbReference>
<dbReference type="InterPro" id="IPR036565">
    <property type="entry name" value="Mur-like_cat_sf"/>
</dbReference>
<keyword evidence="4" id="KW-0067">ATP-binding</keyword>
<accession>A0ABT4A1Q0</accession>
<name>A0ABT4A1Q0_9BACT</name>
<evidence type="ECO:0000256" key="1">
    <source>
        <dbReference type="ARBA" id="ARBA00022598"/>
    </source>
</evidence>